<reference evidence="2 3" key="1">
    <citation type="journal article" date="2017" name="Int. J. Syst. Evol. Microbiol.">
        <title>Marinicauda algicola sp. nov., isolated from a marine red alga Rhodosorus marinus.</title>
        <authorList>
            <person name="Jeong S.E."/>
            <person name="Jeon S.H."/>
            <person name="Chun B.H."/>
            <person name="Kim D.W."/>
            <person name="Jeon C.O."/>
        </authorList>
    </citation>
    <scope>NUCLEOTIDE SEQUENCE [LARGE SCALE GENOMIC DNA]</scope>
    <source>
        <strain evidence="2 3">JCM 31718</strain>
    </source>
</reference>
<sequence length="639" mass="71182">MPKRIVELGKSQLLLKLIHHDLTNDSDTPPGVIVIDSQGDLIYTLSRLALFDPNGAGSLADRLIIVDPVDVEYPIALNLFAFDHARLEGYSRADRERVLNSVIDLYEYFFSALLGAELTQKQGVVFRYLARLMAIIPDATIQTLRQLMEDGKPFRPYMDQLEGSAKHFFETEFFSPSFAATKKQILRRLWGVLANPVFERMFSHPENRLDLFKAMNEGKIVLINTAKDLLKAEGCSIFGRFFIAKIAQAALERATIPEDKRRPTFVYVDEAHEYFDETFEHLFNQARKYRVGLHIACQNLDQMPARLRATVMASTALKFAGGVSAKDARALADDMNTTAEFISGMRKRRGRSEIAASIRNRTSRALRVNVELGQVNVMPTIGDGAYQTLIEKNRNLYSATLDEVDRFVATSARSGRGRAPSDEAPPERHPERSAYTRGHRADVPDPRPISGASTVSLAAPAQRHQEIDAYVAGVGGRRHKQLQEFVRKLAQERGYKATVEHRILGGEGVVDVALEGGTRRIAVEISVSTNTAHEKANIEKAFKAGFHEVLVIVSDEARWNSFKEHLTSKLGSCAGQKLSVILANQIEDALDQRLPMGRSPERSVRGWKVTIHSGAPTAVGLNDLKSELMRAITKPPPKT</sequence>
<accession>A0A4S2GYR4</accession>
<evidence type="ECO:0008006" key="4">
    <source>
        <dbReference type="Google" id="ProtNLM"/>
    </source>
</evidence>
<dbReference type="InterPro" id="IPR051162">
    <property type="entry name" value="T4SS_component"/>
</dbReference>
<name>A0A4S2GYR4_9PROT</name>
<dbReference type="PANTHER" id="PTHR30121:SF6">
    <property type="entry name" value="SLR6007 PROTEIN"/>
    <property type="match status" value="1"/>
</dbReference>
<comment type="caution">
    <text evidence="2">The sequence shown here is derived from an EMBL/GenBank/DDBJ whole genome shotgun (WGS) entry which is preliminary data.</text>
</comment>
<proteinExistence type="predicted"/>
<dbReference type="AlphaFoldDB" id="A0A4S2GYR4"/>
<dbReference type="OrthoDB" id="8054438at2"/>
<protein>
    <recommendedName>
        <fullName evidence="4">TraD/TraG TraM recognition site domain-containing protein</fullName>
    </recommendedName>
</protein>
<organism evidence="2 3">
    <name type="scientific">Marinicauda algicola</name>
    <dbReference type="NCBI Taxonomy" id="2029849"/>
    <lineage>
        <taxon>Bacteria</taxon>
        <taxon>Pseudomonadati</taxon>
        <taxon>Pseudomonadota</taxon>
        <taxon>Alphaproteobacteria</taxon>
        <taxon>Maricaulales</taxon>
        <taxon>Maricaulaceae</taxon>
        <taxon>Marinicauda</taxon>
    </lineage>
</organism>
<evidence type="ECO:0000313" key="2">
    <source>
        <dbReference type="EMBL" id="TGY88223.1"/>
    </source>
</evidence>
<dbReference type="SUPFAM" id="SSF52540">
    <property type="entry name" value="P-loop containing nucleoside triphosphate hydrolases"/>
    <property type="match status" value="1"/>
</dbReference>
<evidence type="ECO:0000313" key="3">
    <source>
        <dbReference type="Proteomes" id="UP000308054"/>
    </source>
</evidence>
<feature type="region of interest" description="Disordered" evidence="1">
    <location>
        <begin position="411"/>
        <end position="460"/>
    </location>
</feature>
<dbReference type="PANTHER" id="PTHR30121">
    <property type="entry name" value="UNCHARACTERIZED PROTEIN YJGR-RELATED"/>
    <property type="match status" value="1"/>
</dbReference>
<dbReference type="Gene3D" id="3.40.50.300">
    <property type="entry name" value="P-loop containing nucleotide triphosphate hydrolases"/>
    <property type="match status" value="1"/>
</dbReference>
<gene>
    <name evidence="2" type="ORF">E5163_10350</name>
</gene>
<dbReference type="EMBL" id="SRXW01000003">
    <property type="protein sequence ID" value="TGY88223.1"/>
    <property type="molecule type" value="Genomic_DNA"/>
</dbReference>
<dbReference type="InterPro" id="IPR027417">
    <property type="entry name" value="P-loop_NTPase"/>
</dbReference>
<feature type="compositionally biased region" description="Basic and acidic residues" evidence="1">
    <location>
        <begin position="419"/>
        <end position="445"/>
    </location>
</feature>
<keyword evidence="3" id="KW-1185">Reference proteome</keyword>
<evidence type="ECO:0000256" key="1">
    <source>
        <dbReference type="SAM" id="MobiDB-lite"/>
    </source>
</evidence>
<dbReference type="Proteomes" id="UP000308054">
    <property type="component" value="Unassembled WGS sequence"/>
</dbReference>